<name>A0A4Y7QMJ2_9AGAM</name>
<dbReference type="EMBL" id="ML170158">
    <property type="protein sequence ID" value="TDL28069.1"/>
    <property type="molecule type" value="Genomic_DNA"/>
</dbReference>
<evidence type="ECO:0000256" key="1">
    <source>
        <dbReference type="SAM" id="Phobius"/>
    </source>
</evidence>
<keyword evidence="1" id="KW-0472">Membrane</keyword>
<feature type="domain" description="DUF6533" evidence="2">
    <location>
        <begin position="28"/>
        <end position="72"/>
    </location>
</feature>
<proteinExistence type="predicted"/>
<feature type="transmembrane region" description="Helical" evidence="1">
    <location>
        <begin position="154"/>
        <end position="170"/>
    </location>
</feature>
<reference evidence="3 4" key="1">
    <citation type="submission" date="2018-06" db="EMBL/GenBank/DDBJ databases">
        <title>A transcriptomic atlas of mushroom development highlights an independent origin of complex multicellularity.</title>
        <authorList>
            <consortium name="DOE Joint Genome Institute"/>
            <person name="Krizsan K."/>
            <person name="Almasi E."/>
            <person name="Merenyi Z."/>
            <person name="Sahu N."/>
            <person name="Viragh M."/>
            <person name="Koszo T."/>
            <person name="Mondo S."/>
            <person name="Kiss B."/>
            <person name="Balint B."/>
            <person name="Kues U."/>
            <person name="Barry K."/>
            <person name="Hegedus J.C."/>
            <person name="Henrissat B."/>
            <person name="Johnson J."/>
            <person name="Lipzen A."/>
            <person name="Ohm R."/>
            <person name="Nagy I."/>
            <person name="Pangilinan J."/>
            <person name="Yan J."/>
            <person name="Xiong Y."/>
            <person name="Grigoriev I.V."/>
            <person name="Hibbett D.S."/>
            <person name="Nagy L.G."/>
        </authorList>
    </citation>
    <scope>NUCLEOTIDE SEQUENCE [LARGE SCALE GENOMIC DNA]</scope>
    <source>
        <strain evidence="3 4">SZMC22713</strain>
    </source>
</reference>
<protein>
    <recommendedName>
        <fullName evidence="2">DUF6533 domain-containing protein</fullName>
    </recommendedName>
</protein>
<dbReference type="STRING" id="50990.A0A4Y7QMJ2"/>
<evidence type="ECO:0000313" key="3">
    <source>
        <dbReference type="EMBL" id="TDL28069.1"/>
    </source>
</evidence>
<dbReference type="VEuPathDB" id="FungiDB:BD410DRAFT_342236"/>
<keyword evidence="4" id="KW-1185">Reference proteome</keyword>
<dbReference type="InterPro" id="IPR045340">
    <property type="entry name" value="DUF6533"/>
</dbReference>
<evidence type="ECO:0000259" key="2">
    <source>
        <dbReference type="Pfam" id="PF20151"/>
    </source>
</evidence>
<keyword evidence="1" id="KW-1133">Transmembrane helix</keyword>
<keyword evidence="1" id="KW-0812">Transmembrane</keyword>
<sequence length="323" mass="37060">MAIADLTSNTSTVEILADIYANYQVSKYITMVSFSILIWDYLITLESEIKLIWPARGSSSKVLFLINRYFAFFEPVLLMLVTITFHEPERYFCTRGLQVSTLLSAFGFMIAQVILKMRTWAIWERKRWVTVLLVSEFFIAVGIEVFVLERYVTGIHYVPVFAVAGCSFTFSNRLIFINFILIMVSETIMVILLIIKAFQHFRVHRATLMVAMYQDGLFHYSLILATSIANVFLMLLAPVRNYLKSCTSRFTSSYRSRFTSHSLAFNEQCTAFCATDSFCESEKHVCLPPSVSSTVNSVIHRQRTTLSAAISRGYLRVRLRCTN</sequence>
<feature type="transmembrane region" description="Helical" evidence="1">
    <location>
        <begin position="177"/>
        <end position="198"/>
    </location>
</feature>
<evidence type="ECO:0000313" key="4">
    <source>
        <dbReference type="Proteomes" id="UP000294933"/>
    </source>
</evidence>
<dbReference type="AlphaFoldDB" id="A0A4Y7QMJ2"/>
<gene>
    <name evidence="3" type="ORF">BD410DRAFT_342236</name>
</gene>
<feature type="transmembrane region" description="Helical" evidence="1">
    <location>
        <begin position="127"/>
        <end position="148"/>
    </location>
</feature>
<dbReference type="Proteomes" id="UP000294933">
    <property type="component" value="Unassembled WGS sequence"/>
</dbReference>
<feature type="transmembrane region" description="Helical" evidence="1">
    <location>
        <begin position="66"/>
        <end position="85"/>
    </location>
</feature>
<dbReference type="Pfam" id="PF20151">
    <property type="entry name" value="DUF6533"/>
    <property type="match status" value="1"/>
</dbReference>
<dbReference type="OrthoDB" id="3341843at2759"/>
<feature type="transmembrane region" description="Helical" evidence="1">
    <location>
        <begin position="97"/>
        <end position="115"/>
    </location>
</feature>
<feature type="transmembrane region" description="Helical" evidence="1">
    <location>
        <begin position="218"/>
        <end position="239"/>
    </location>
</feature>
<organism evidence="3 4">
    <name type="scientific">Rickenella mellea</name>
    <dbReference type="NCBI Taxonomy" id="50990"/>
    <lineage>
        <taxon>Eukaryota</taxon>
        <taxon>Fungi</taxon>
        <taxon>Dikarya</taxon>
        <taxon>Basidiomycota</taxon>
        <taxon>Agaricomycotina</taxon>
        <taxon>Agaricomycetes</taxon>
        <taxon>Hymenochaetales</taxon>
        <taxon>Rickenellaceae</taxon>
        <taxon>Rickenella</taxon>
    </lineage>
</organism>
<accession>A0A4Y7QMJ2</accession>